<dbReference type="Proteomes" id="UP000092377">
    <property type="component" value="Unassembled WGS sequence"/>
</dbReference>
<proteinExistence type="predicted"/>
<keyword evidence="2" id="KW-1185">Reference proteome</keyword>
<organism evidence="1 2">
    <name type="scientific">Morganella psychrotolerans</name>
    <dbReference type="NCBI Taxonomy" id="368603"/>
    <lineage>
        <taxon>Bacteria</taxon>
        <taxon>Pseudomonadati</taxon>
        <taxon>Pseudomonadota</taxon>
        <taxon>Gammaproteobacteria</taxon>
        <taxon>Enterobacterales</taxon>
        <taxon>Morganellaceae</taxon>
        <taxon>Morganella</taxon>
    </lineage>
</organism>
<protein>
    <submittedName>
        <fullName evidence="1">Uncharacterized protein</fullName>
    </submittedName>
</protein>
<dbReference type="AlphaFoldDB" id="A0A1B8HTK2"/>
<name>A0A1B8HTK2_9GAMM</name>
<dbReference type="OrthoDB" id="7068834at2"/>
<comment type="caution">
    <text evidence="1">The sequence shown here is derived from an EMBL/GenBank/DDBJ whole genome shotgun (WGS) entry which is preliminary data.</text>
</comment>
<accession>A0A1B8HTK2</accession>
<dbReference type="EMBL" id="LZEY01000003">
    <property type="protein sequence ID" value="OBU13033.1"/>
    <property type="molecule type" value="Genomic_DNA"/>
</dbReference>
<evidence type="ECO:0000313" key="1">
    <source>
        <dbReference type="EMBL" id="OBU13033.1"/>
    </source>
</evidence>
<gene>
    <name evidence="1" type="ORF">AYY18_14335</name>
</gene>
<sequence>MSWKSQIEGLDIDQLRNFRNAINEAISQKEEEQKRTVWRVCDRWQSYGNFREDNYMGAVDRLVETAKKFSHENDVGSMSLSIERERVPESEYEDWFK</sequence>
<dbReference type="RefSeq" id="WP_067399185.1">
    <property type="nucleotide sequence ID" value="NZ_LZEY01000003.1"/>
</dbReference>
<reference evidence="2" key="1">
    <citation type="submission" date="2016-06" db="EMBL/GenBank/DDBJ databases">
        <authorList>
            <person name="Butler K."/>
        </authorList>
    </citation>
    <scope>NUCLEOTIDE SEQUENCE [LARGE SCALE GENOMIC DNA]</scope>
    <source>
        <strain evidence="2">GCSL-Mp20</strain>
    </source>
</reference>
<evidence type="ECO:0000313" key="2">
    <source>
        <dbReference type="Proteomes" id="UP000092377"/>
    </source>
</evidence>